<dbReference type="Proteomes" id="UP001147752">
    <property type="component" value="Unassembled WGS sequence"/>
</dbReference>
<keyword evidence="4" id="KW-0326">Glycosidase</keyword>
<dbReference type="GeneID" id="81457807"/>
<dbReference type="InterPro" id="IPR017853">
    <property type="entry name" value="GH"/>
</dbReference>
<dbReference type="Gene3D" id="3.20.20.70">
    <property type="entry name" value="Aldolase class I"/>
    <property type="match status" value="1"/>
</dbReference>
<dbReference type="AlphaFoldDB" id="A0A9W9SQV2"/>
<dbReference type="EC" id="3.2.1.22" evidence="2"/>
<proteinExistence type="predicted"/>
<evidence type="ECO:0000313" key="6">
    <source>
        <dbReference type="Proteomes" id="UP001147752"/>
    </source>
</evidence>
<evidence type="ECO:0000256" key="3">
    <source>
        <dbReference type="ARBA" id="ARBA00022801"/>
    </source>
</evidence>
<evidence type="ECO:0000256" key="1">
    <source>
        <dbReference type="ARBA" id="ARBA00001255"/>
    </source>
</evidence>
<evidence type="ECO:0000256" key="2">
    <source>
        <dbReference type="ARBA" id="ARBA00012755"/>
    </source>
</evidence>
<keyword evidence="3" id="KW-0378">Hydrolase</keyword>
<reference evidence="5" key="1">
    <citation type="submission" date="2022-12" db="EMBL/GenBank/DDBJ databases">
        <authorList>
            <person name="Petersen C."/>
        </authorList>
    </citation>
    <scope>NUCLEOTIDE SEQUENCE</scope>
    <source>
        <strain evidence="5">IBT 3081</strain>
    </source>
</reference>
<comment type="catalytic activity">
    <reaction evidence="1">
        <text>Hydrolysis of terminal, non-reducing alpha-D-galactose residues in alpha-D-galactosides, including galactose oligosaccharides, galactomannans and galactolipids.</text>
        <dbReference type="EC" id="3.2.1.22"/>
    </reaction>
</comment>
<dbReference type="Pfam" id="PF02065">
    <property type="entry name" value="Melibiase"/>
    <property type="match status" value="1"/>
</dbReference>
<dbReference type="EMBL" id="JAPZBT010000001">
    <property type="protein sequence ID" value="KAJ5382983.1"/>
    <property type="molecule type" value="Genomic_DNA"/>
</dbReference>
<dbReference type="InterPro" id="IPR050985">
    <property type="entry name" value="Alpha-glycosidase_related"/>
</dbReference>
<dbReference type="PANTHER" id="PTHR43053:SF3">
    <property type="entry name" value="ALPHA-GALACTOSIDASE C-RELATED"/>
    <property type="match status" value="1"/>
</dbReference>
<comment type="caution">
    <text evidence="5">The sequence shown here is derived from an EMBL/GenBank/DDBJ whole genome shotgun (WGS) entry which is preliminary data.</text>
</comment>
<accession>A0A9W9SQV2</accession>
<dbReference type="PANTHER" id="PTHR43053">
    <property type="entry name" value="GLYCOSIDASE FAMILY 31"/>
    <property type="match status" value="1"/>
</dbReference>
<evidence type="ECO:0000256" key="4">
    <source>
        <dbReference type="ARBA" id="ARBA00023295"/>
    </source>
</evidence>
<dbReference type="OrthoDB" id="5795902at2759"/>
<sequence>MELKVSMSDTSPTIRWETTAFTIDLVQNDAGAICVRSILPARVSAQRPASPLFDLSELPLVSVKLAGEGNTFDKTAKSLVGSCLSARLKYESHEIQNDDQVETLEIRSRDEITKTLVTTRLSVYGAIPVLRSLATITDESENTDNNVTQLSSITVGGLTTKSQQWYHDYRLLTTTNSWFREAQWREQTLPEIGINNDGICELPYGHLCSQATFGLQSHGSFSTSSHLPMGALRSNDNEDTWLWQVEHNGSWRWEIGDNKDSIYLVAGGPTGMDHDWKQVLHPGQSFTTIPVALTRVTGYQRQIIRPHEDNENLPIMFNDYMNCLMGDPDEDKVAALLDPVAKTGAKYFVIDARWYADDSTWWDDVGLWEPSQKRFPSGSKVLLDKIRSKGLIPGLWLELEVVGVRSVVGSRLPKDAFFQECGQGIIEKGRFQLDYRHPEVRTWMDTVIHNLVINYGVGYFKFDYNIEVT</sequence>
<dbReference type="GO" id="GO:0004557">
    <property type="term" value="F:alpha-galactosidase activity"/>
    <property type="evidence" value="ECO:0007669"/>
    <property type="project" value="UniProtKB-EC"/>
</dbReference>
<dbReference type="Gene3D" id="2.70.98.60">
    <property type="entry name" value="alpha-galactosidase from lactobacil brevis"/>
    <property type="match status" value="1"/>
</dbReference>
<reference evidence="5" key="2">
    <citation type="journal article" date="2023" name="IMA Fungus">
        <title>Comparative genomic study of the Penicillium genus elucidates a diverse pangenome and 15 lateral gene transfer events.</title>
        <authorList>
            <person name="Petersen C."/>
            <person name="Sorensen T."/>
            <person name="Nielsen M.R."/>
            <person name="Sondergaard T.E."/>
            <person name="Sorensen J.L."/>
            <person name="Fitzpatrick D.A."/>
            <person name="Frisvad J.C."/>
            <person name="Nielsen K.L."/>
        </authorList>
    </citation>
    <scope>NUCLEOTIDE SEQUENCE</scope>
    <source>
        <strain evidence="5">IBT 3081</strain>
    </source>
</reference>
<dbReference type="RefSeq" id="XP_056582759.1">
    <property type="nucleotide sequence ID" value="XM_056718624.1"/>
</dbReference>
<evidence type="ECO:0000313" key="5">
    <source>
        <dbReference type="EMBL" id="KAJ5382983.1"/>
    </source>
</evidence>
<dbReference type="SUPFAM" id="SSF51445">
    <property type="entry name" value="(Trans)glycosidases"/>
    <property type="match status" value="1"/>
</dbReference>
<gene>
    <name evidence="5" type="ORF">N7517_000894</name>
</gene>
<dbReference type="InterPro" id="IPR013785">
    <property type="entry name" value="Aldolase_TIM"/>
</dbReference>
<protein>
    <recommendedName>
        <fullName evidence="2">alpha-galactosidase</fullName>
        <ecNumber evidence="2">3.2.1.22</ecNumber>
    </recommendedName>
</protein>
<name>A0A9W9SQV2_9EURO</name>
<organism evidence="5 6">
    <name type="scientific">Penicillium concentricum</name>
    <dbReference type="NCBI Taxonomy" id="293559"/>
    <lineage>
        <taxon>Eukaryota</taxon>
        <taxon>Fungi</taxon>
        <taxon>Dikarya</taxon>
        <taxon>Ascomycota</taxon>
        <taxon>Pezizomycotina</taxon>
        <taxon>Eurotiomycetes</taxon>
        <taxon>Eurotiomycetidae</taxon>
        <taxon>Eurotiales</taxon>
        <taxon>Aspergillaceae</taxon>
        <taxon>Penicillium</taxon>
    </lineage>
</organism>
<dbReference type="InterPro" id="IPR038417">
    <property type="entry name" value="Alpga-gal_N_sf"/>
</dbReference>
<keyword evidence="6" id="KW-1185">Reference proteome</keyword>